<dbReference type="SUPFAM" id="SSF48498">
    <property type="entry name" value="Tetracyclin repressor-like, C-terminal domain"/>
    <property type="match status" value="1"/>
</dbReference>
<evidence type="ECO:0000256" key="4">
    <source>
        <dbReference type="PROSITE-ProRule" id="PRU00335"/>
    </source>
</evidence>
<dbReference type="Gene3D" id="1.10.10.60">
    <property type="entry name" value="Homeodomain-like"/>
    <property type="match status" value="1"/>
</dbReference>
<feature type="DNA-binding region" description="H-T-H motif" evidence="4">
    <location>
        <begin position="27"/>
        <end position="46"/>
    </location>
</feature>
<keyword evidence="2 4" id="KW-0238">DNA-binding</keyword>
<dbReference type="Pfam" id="PF17932">
    <property type="entry name" value="TetR_C_24"/>
    <property type="match status" value="1"/>
</dbReference>
<keyword evidence="3" id="KW-0804">Transcription</keyword>
<dbReference type="InterPro" id="IPR001647">
    <property type="entry name" value="HTH_TetR"/>
</dbReference>
<dbReference type="InterPro" id="IPR050109">
    <property type="entry name" value="HTH-type_TetR-like_transc_reg"/>
</dbReference>
<keyword evidence="7" id="KW-1185">Reference proteome</keyword>
<evidence type="ECO:0000256" key="1">
    <source>
        <dbReference type="ARBA" id="ARBA00023015"/>
    </source>
</evidence>
<gene>
    <name evidence="6" type="ORF">PO878_17305</name>
</gene>
<dbReference type="PANTHER" id="PTHR30055:SF234">
    <property type="entry name" value="HTH-TYPE TRANSCRIPTIONAL REGULATOR BETI"/>
    <property type="match status" value="1"/>
</dbReference>
<evidence type="ECO:0000313" key="7">
    <source>
        <dbReference type="Proteomes" id="UP001216390"/>
    </source>
</evidence>
<evidence type="ECO:0000256" key="2">
    <source>
        <dbReference type="ARBA" id="ARBA00023125"/>
    </source>
</evidence>
<dbReference type="PANTHER" id="PTHR30055">
    <property type="entry name" value="HTH-TYPE TRANSCRIPTIONAL REGULATOR RUTR"/>
    <property type="match status" value="1"/>
</dbReference>
<dbReference type="InterPro" id="IPR036271">
    <property type="entry name" value="Tet_transcr_reg_TetR-rel_C_sf"/>
</dbReference>
<reference evidence="6" key="1">
    <citation type="submission" date="2023-01" db="EMBL/GenBank/DDBJ databases">
        <title>The diversity of Class Acidimicrobiia in South China Sea sediment environments and the proposal of Iamia marina sp. nov., a novel species of the genus Iamia.</title>
        <authorList>
            <person name="He Y."/>
            <person name="Tian X."/>
        </authorList>
    </citation>
    <scope>NUCLEOTIDE SEQUENCE</scope>
    <source>
        <strain evidence="6">DSM 19957</strain>
    </source>
</reference>
<dbReference type="GO" id="GO:0003700">
    <property type="term" value="F:DNA-binding transcription factor activity"/>
    <property type="evidence" value="ECO:0007669"/>
    <property type="project" value="TreeGrafter"/>
</dbReference>
<evidence type="ECO:0000259" key="5">
    <source>
        <dbReference type="PROSITE" id="PS50977"/>
    </source>
</evidence>
<evidence type="ECO:0000256" key="3">
    <source>
        <dbReference type="ARBA" id="ARBA00023163"/>
    </source>
</evidence>
<dbReference type="InterPro" id="IPR041490">
    <property type="entry name" value="KstR2_TetR_C"/>
</dbReference>
<dbReference type="EMBL" id="CP116942">
    <property type="protein sequence ID" value="WCO66261.1"/>
    <property type="molecule type" value="Genomic_DNA"/>
</dbReference>
<proteinExistence type="predicted"/>
<protein>
    <submittedName>
        <fullName evidence="6">TetR/AcrR family transcriptional regulator</fullName>
    </submittedName>
</protein>
<dbReference type="Gene3D" id="1.10.357.10">
    <property type="entry name" value="Tetracycline Repressor, domain 2"/>
    <property type="match status" value="1"/>
</dbReference>
<keyword evidence="1" id="KW-0805">Transcription regulation</keyword>
<dbReference type="PROSITE" id="PS50977">
    <property type="entry name" value="HTH_TETR_2"/>
    <property type="match status" value="1"/>
</dbReference>
<feature type="domain" description="HTH tetR-type" evidence="5">
    <location>
        <begin position="6"/>
        <end position="64"/>
    </location>
</feature>
<evidence type="ECO:0000313" key="6">
    <source>
        <dbReference type="EMBL" id="WCO66261.1"/>
    </source>
</evidence>
<dbReference type="SUPFAM" id="SSF46689">
    <property type="entry name" value="Homeodomain-like"/>
    <property type="match status" value="1"/>
</dbReference>
<dbReference type="Proteomes" id="UP001216390">
    <property type="component" value="Chromosome"/>
</dbReference>
<accession>A0AAF0BR98</accession>
<dbReference type="InterPro" id="IPR009057">
    <property type="entry name" value="Homeodomain-like_sf"/>
</dbReference>
<dbReference type="KEGG" id="ima:PO878_17305"/>
<dbReference type="GO" id="GO:0000976">
    <property type="term" value="F:transcription cis-regulatory region binding"/>
    <property type="evidence" value="ECO:0007669"/>
    <property type="project" value="TreeGrafter"/>
</dbReference>
<sequence length="194" mass="20659">MRAVPEAMAEKLMSTAGEFVASWDDVRIDDIAAASGVPRATLYYYFSSKEDVLAFLLRRMLDRLTESVASADDEAMAVPERLAAVVRAQLAHLAEYPATAQLLTSNLGKAGKLPDIAAAINASFHEPVRRLLALGGADGSIRAVDPELAATALYGAVTVVGLRCLVVDGGIDVEAVSEQILPMFWSGLRPEGTR</sequence>
<name>A0AAF0BR98_9ACTN</name>
<dbReference type="AlphaFoldDB" id="A0AAF0BR98"/>
<organism evidence="6 7">
    <name type="scientific">Iamia majanohamensis</name>
    <dbReference type="NCBI Taxonomy" id="467976"/>
    <lineage>
        <taxon>Bacteria</taxon>
        <taxon>Bacillati</taxon>
        <taxon>Actinomycetota</taxon>
        <taxon>Acidimicrobiia</taxon>
        <taxon>Acidimicrobiales</taxon>
        <taxon>Iamiaceae</taxon>
        <taxon>Iamia</taxon>
    </lineage>
</organism>
<dbReference type="RefSeq" id="WP_272735784.1">
    <property type="nucleotide sequence ID" value="NZ_CP116942.1"/>
</dbReference>
<dbReference type="Pfam" id="PF00440">
    <property type="entry name" value="TetR_N"/>
    <property type="match status" value="1"/>
</dbReference>